<evidence type="ECO:0000256" key="9">
    <source>
        <dbReference type="ARBA" id="ARBA00023136"/>
    </source>
</evidence>
<keyword evidence="6 11" id="KW-0133">Cell shape</keyword>
<accession>A0A9D1LUL7</accession>
<dbReference type="PANTHER" id="PTHR30474">
    <property type="entry name" value="CELL CYCLE PROTEIN"/>
    <property type="match status" value="1"/>
</dbReference>
<evidence type="ECO:0000256" key="3">
    <source>
        <dbReference type="ARBA" id="ARBA00022676"/>
    </source>
</evidence>
<dbReference type="GO" id="GO:0009252">
    <property type="term" value="P:peptidoglycan biosynthetic process"/>
    <property type="evidence" value="ECO:0007669"/>
    <property type="project" value="UniProtKB-UniRule"/>
</dbReference>
<evidence type="ECO:0000256" key="11">
    <source>
        <dbReference type="HAMAP-Rule" id="MF_02079"/>
    </source>
</evidence>
<feature type="transmembrane region" description="Helical" evidence="11">
    <location>
        <begin position="339"/>
        <end position="361"/>
    </location>
</feature>
<comment type="catalytic activity">
    <reaction evidence="11">
        <text>[GlcNAc-(1-&gt;4)-Mur2Ac(oyl-L-Ala-gamma-D-Glu-L-Lys-D-Ala-D-Ala)](n)-di-trans,octa-cis-undecaprenyl diphosphate + beta-D-GlcNAc-(1-&gt;4)-Mur2Ac(oyl-L-Ala-gamma-D-Glu-L-Lys-D-Ala-D-Ala)-di-trans,octa-cis-undecaprenyl diphosphate = [GlcNAc-(1-&gt;4)-Mur2Ac(oyl-L-Ala-gamma-D-Glu-L-Lys-D-Ala-D-Ala)](n+1)-di-trans,octa-cis-undecaprenyl diphosphate + di-trans,octa-cis-undecaprenyl diphosphate + H(+)</text>
        <dbReference type="Rhea" id="RHEA:23708"/>
        <dbReference type="Rhea" id="RHEA-COMP:9602"/>
        <dbReference type="Rhea" id="RHEA-COMP:9603"/>
        <dbReference type="ChEBI" id="CHEBI:15378"/>
        <dbReference type="ChEBI" id="CHEBI:58405"/>
        <dbReference type="ChEBI" id="CHEBI:60033"/>
        <dbReference type="ChEBI" id="CHEBI:78435"/>
        <dbReference type="EC" id="2.4.99.28"/>
    </reaction>
</comment>
<evidence type="ECO:0000256" key="2">
    <source>
        <dbReference type="ARBA" id="ARBA00022475"/>
    </source>
</evidence>
<feature type="transmembrane region" description="Helical" evidence="11">
    <location>
        <begin position="16"/>
        <end position="38"/>
    </location>
</feature>
<name>A0A9D1LUL7_9FIRM</name>
<evidence type="ECO:0000256" key="7">
    <source>
        <dbReference type="ARBA" id="ARBA00022984"/>
    </source>
</evidence>
<dbReference type="NCBIfam" id="TIGR02210">
    <property type="entry name" value="rodA_shape"/>
    <property type="match status" value="1"/>
</dbReference>
<feature type="transmembrane region" description="Helical" evidence="11">
    <location>
        <begin position="44"/>
        <end position="64"/>
    </location>
</feature>
<feature type="transmembrane region" description="Helical" evidence="11">
    <location>
        <begin position="76"/>
        <end position="96"/>
    </location>
</feature>
<keyword evidence="9 11" id="KW-0472">Membrane</keyword>
<feature type="transmembrane region" description="Helical" evidence="11">
    <location>
        <begin position="139"/>
        <end position="156"/>
    </location>
</feature>
<feature type="transmembrane region" description="Helical" evidence="11">
    <location>
        <begin position="162"/>
        <end position="179"/>
    </location>
</feature>
<keyword evidence="4 11" id="KW-0808">Transferase</keyword>
<comment type="subcellular location">
    <subcellularLocation>
        <location evidence="11">Cell membrane</location>
        <topology evidence="11">Multi-pass membrane protein</topology>
    </subcellularLocation>
    <subcellularLocation>
        <location evidence="1">Membrane</location>
        <topology evidence="1">Multi-pass membrane protein</topology>
    </subcellularLocation>
</comment>
<reference evidence="12" key="1">
    <citation type="submission" date="2020-10" db="EMBL/GenBank/DDBJ databases">
        <authorList>
            <person name="Gilroy R."/>
        </authorList>
    </citation>
    <scope>NUCLEOTIDE SEQUENCE</scope>
    <source>
        <strain evidence="12">ChiSjej4B22-9803</strain>
    </source>
</reference>
<dbReference type="PROSITE" id="PS00428">
    <property type="entry name" value="FTSW_RODA_SPOVE"/>
    <property type="match status" value="1"/>
</dbReference>
<feature type="transmembrane region" description="Helical" evidence="11">
    <location>
        <begin position="184"/>
        <end position="202"/>
    </location>
</feature>
<dbReference type="GO" id="GO:0051301">
    <property type="term" value="P:cell division"/>
    <property type="evidence" value="ECO:0007669"/>
    <property type="project" value="InterPro"/>
</dbReference>
<dbReference type="InterPro" id="IPR018365">
    <property type="entry name" value="Cell_cycle_FtsW-rel_CS"/>
</dbReference>
<dbReference type="EC" id="2.4.99.28" evidence="11"/>
<keyword evidence="5 11" id="KW-0812">Transmembrane</keyword>
<feature type="transmembrane region" description="Helical" evidence="11">
    <location>
        <begin position="263"/>
        <end position="289"/>
    </location>
</feature>
<dbReference type="GO" id="GO:0005886">
    <property type="term" value="C:plasma membrane"/>
    <property type="evidence" value="ECO:0007669"/>
    <property type="project" value="UniProtKB-SubCell"/>
</dbReference>
<evidence type="ECO:0000313" key="12">
    <source>
        <dbReference type="EMBL" id="HIU48294.1"/>
    </source>
</evidence>
<dbReference type="GO" id="GO:0032153">
    <property type="term" value="C:cell division site"/>
    <property type="evidence" value="ECO:0007669"/>
    <property type="project" value="TreeGrafter"/>
</dbReference>
<keyword evidence="7 11" id="KW-0573">Peptidoglycan synthesis</keyword>
<dbReference type="GO" id="GO:0008955">
    <property type="term" value="F:peptidoglycan glycosyltransferase activity"/>
    <property type="evidence" value="ECO:0007669"/>
    <property type="project" value="UniProtKB-UniRule"/>
</dbReference>
<evidence type="ECO:0000256" key="10">
    <source>
        <dbReference type="ARBA" id="ARBA00023316"/>
    </source>
</evidence>
<comment type="caution">
    <text evidence="12">The sequence shown here is derived from an EMBL/GenBank/DDBJ whole genome shotgun (WGS) entry which is preliminary data.</text>
</comment>
<dbReference type="HAMAP" id="MF_02079">
    <property type="entry name" value="PGT_RodA"/>
    <property type="match status" value="1"/>
</dbReference>
<dbReference type="EMBL" id="DVND01000075">
    <property type="protein sequence ID" value="HIU48294.1"/>
    <property type="molecule type" value="Genomic_DNA"/>
</dbReference>
<keyword evidence="3 11" id="KW-0328">Glycosyltransferase</keyword>
<feature type="transmembrane region" description="Helical" evidence="11">
    <location>
        <begin position="301"/>
        <end position="319"/>
    </location>
</feature>
<dbReference type="GO" id="GO:0071555">
    <property type="term" value="P:cell wall organization"/>
    <property type="evidence" value="ECO:0007669"/>
    <property type="project" value="UniProtKB-KW"/>
</dbReference>
<dbReference type="InterPro" id="IPR011923">
    <property type="entry name" value="RodA/MrdB"/>
</dbReference>
<comment type="pathway">
    <text evidence="11">Cell wall biogenesis; peptidoglycan biosynthesis.</text>
</comment>
<dbReference type="Proteomes" id="UP000824111">
    <property type="component" value="Unassembled WGS sequence"/>
</dbReference>
<evidence type="ECO:0000313" key="13">
    <source>
        <dbReference type="Proteomes" id="UP000824111"/>
    </source>
</evidence>
<organism evidence="12 13">
    <name type="scientific">Candidatus Avimonoglobus intestinipullorum</name>
    <dbReference type="NCBI Taxonomy" id="2840699"/>
    <lineage>
        <taxon>Bacteria</taxon>
        <taxon>Bacillati</taxon>
        <taxon>Bacillota</taxon>
        <taxon>Clostridia</taxon>
        <taxon>Eubacteriales</taxon>
        <taxon>Candidatus Avimonoglobus</taxon>
    </lineage>
</organism>
<proteinExistence type="inferred from homology"/>
<dbReference type="InterPro" id="IPR001182">
    <property type="entry name" value="FtsW/RodA"/>
</dbReference>
<keyword evidence="2 11" id="KW-1003">Cell membrane</keyword>
<evidence type="ECO:0000256" key="8">
    <source>
        <dbReference type="ARBA" id="ARBA00022989"/>
    </source>
</evidence>
<evidence type="ECO:0000256" key="5">
    <source>
        <dbReference type="ARBA" id="ARBA00022692"/>
    </source>
</evidence>
<dbReference type="PANTHER" id="PTHR30474:SF1">
    <property type="entry name" value="PEPTIDOGLYCAN GLYCOSYLTRANSFERASE MRDB"/>
    <property type="match status" value="1"/>
</dbReference>
<keyword evidence="10 11" id="KW-0961">Cell wall biogenesis/degradation</keyword>
<comment type="similarity">
    <text evidence="11">Belongs to the SEDS family. MrdB/RodA subfamily.</text>
</comment>
<dbReference type="GO" id="GO:0015648">
    <property type="term" value="F:lipid-linked peptidoglycan transporter activity"/>
    <property type="evidence" value="ECO:0007669"/>
    <property type="project" value="TreeGrafter"/>
</dbReference>
<sequence>MAQRKSLSATGFDKPLLFFVIITCLYGILAIFTATHSLGTLSNVIIQSAAFGLGMVLLLILTIFDFEQFAYLVKYIYAASVLLLVLVLLIGEAGTWGAKSWIRFGPIGIQPAEIAKVAFIITFSYHLTRVQEHINKLRTLLLLLVHMLVIVGLILLQPDLGSSLVFFFMFFVMLFVAGLSYKYILAVLGLGVVMAPLAYFFVLSPYQQHRIQVFFNPDLDPLGSGYNVIQSKIAVGSGQLFGKGLLQGTQNQMGFLPTKSTDFIFSVIAEELGFVGAVAVVALLFIIIFRCIRVARGTTSLFGRYICTGVAAMLIFHTFENIGMCIGLMPVTGIPLPFISYGGTSLVTNLIAVGLVLSVSLRNKKQIF</sequence>
<dbReference type="AlphaFoldDB" id="A0A9D1LUL7"/>
<protein>
    <recommendedName>
        <fullName evidence="11">Peptidoglycan glycosyltransferase RodA</fullName>
        <shortName evidence="11">PGT</shortName>
        <ecNumber evidence="11">2.4.99.28</ecNumber>
    </recommendedName>
    <alternativeName>
        <fullName evidence="11">Cell elongation protein RodA</fullName>
    </alternativeName>
    <alternativeName>
        <fullName evidence="11">Cell wall polymerase</fullName>
    </alternativeName>
    <alternativeName>
        <fullName evidence="11">Peptidoglycan polymerase</fullName>
        <shortName evidence="11">PG polymerase</shortName>
    </alternativeName>
</protein>
<evidence type="ECO:0000256" key="6">
    <source>
        <dbReference type="ARBA" id="ARBA00022960"/>
    </source>
</evidence>
<dbReference type="GO" id="GO:0008360">
    <property type="term" value="P:regulation of cell shape"/>
    <property type="evidence" value="ECO:0007669"/>
    <property type="project" value="UniProtKB-KW"/>
</dbReference>
<feature type="transmembrane region" description="Helical" evidence="11">
    <location>
        <begin position="108"/>
        <end position="127"/>
    </location>
</feature>
<evidence type="ECO:0000256" key="4">
    <source>
        <dbReference type="ARBA" id="ARBA00022679"/>
    </source>
</evidence>
<gene>
    <name evidence="11 12" type="primary">rodA</name>
    <name evidence="12" type="ORF">IAB04_02935</name>
</gene>
<reference evidence="12" key="2">
    <citation type="journal article" date="2021" name="PeerJ">
        <title>Extensive microbial diversity within the chicken gut microbiome revealed by metagenomics and culture.</title>
        <authorList>
            <person name="Gilroy R."/>
            <person name="Ravi A."/>
            <person name="Getino M."/>
            <person name="Pursley I."/>
            <person name="Horton D.L."/>
            <person name="Alikhan N.F."/>
            <person name="Baker D."/>
            <person name="Gharbi K."/>
            <person name="Hall N."/>
            <person name="Watson M."/>
            <person name="Adriaenssens E.M."/>
            <person name="Foster-Nyarko E."/>
            <person name="Jarju S."/>
            <person name="Secka A."/>
            <person name="Antonio M."/>
            <person name="Oren A."/>
            <person name="Chaudhuri R.R."/>
            <person name="La Ragione R."/>
            <person name="Hildebrand F."/>
            <person name="Pallen M.J."/>
        </authorList>
    </citation>
    <scope>NUCLEOTIDE SEQUENCE</scope>
    <source>
        <strain evidence="12">ChiSjej4B22-9803</strain>
    </source>
</reference>
<dbReference type="Pfam" id="PF01098">
    <property type="entry name" value="FTSW_RODA_SPOVE"/>
    <property type="match status" value="1"/>
</dbReference>
<comment type="function">
    <text evidence="11">Peptidoglycan polymerase that is essential for cell wall elongation.</text>
</comment>
<keyword evidence="8 11" id="KW-1133">Transmembrane helix</keyword>
<evidence type="ECO:0000256" key="1">
    <source>
        <dbReference type="ARBA" id="ARBA00004141"/>
    </source>
</evidence>